<keyword evidence="1" id="KW-0732">Signal</keyword>
<sequence>MFSFFLCLVALGICAVSSADQNEQLFCGDVLNAESGICERWKREGKCKTHCAETLCVVTCEHCKQDDKRTVLDVRYKGCYRDGFRSDFEKMIPMKREYLGVRSCTEECHLQGYPYAAVQDARFCMCSRQFGRYGAAEDESQCMTQCIAGSENERCGGPWKNAVYEIASRELQSGGVRLNDLSVKLLRALEKKDQPQPQAQFTGVLSDQLDRLRQSNRDHNPY</sequence>
<evidence type="ECO:0000313" key="3">
    <source>
        <dbReference type="EMBL" id="CAH3044503.1"/>
    </source>
</evidence>
<dbReference type="PROSITE" id="PS51212">
    <property type="entry name" value="WSC"/>
    <property type="match status" value="1"/>
</dbReference>
<feature type="chain" id="PRO_5045626615" description="WSC domain-containing protein" evidence="1">
    <location>
        <begin position="20"/>
        <end position="222"/>
    </location>
</feature>
<organism evidence="3 4">
    <name type="scientific">Porites evermanni</name>
    <dbReference type="NCBI Taxonomy" id="104178"/>
    <lineage>
        <taxon>Eukaryota</taxon>
        <taxon>Metazoa</taxon>
        <taxon>Cnidaria</taxon>
        <taxon>Anthozoa</taxon>
        <taxon>Hexacorallia</taxon>
        <taxon>Scleractinia</taxon>
        <taxon>Fungiina</taxon>
        <taxon>Poritidae</taxon>
        <taxon>Porites</taxon>
    </lineage>
</organism>
<reference evidence="3 4" key="1">
    <citation type="submission" date="2022-05" db="EMBL/GenBank/DDBJ databases">
        <authorList>
            <consortium name="Genoscope - CEA"/>
            <person name="William W."/>
        </authorList>
    </citation>
    <scope>NUCLEOTIDE SEQUENCE [LARGE SCALE GENOMIC DNA]</scope>
</reference>
<keyword evidence="4" id="KW-1185">Reference proteome</keyword>
<dbReference type="EMBL" id="CALNXI010000758">
    <property type="protein sequence ID" value="CAH3044503.1"/>
    <property type="molecule type" value="Genomic_DNA"/>
</dbReference>
<feature type="domain" description="WSC" evidence="2">
    <location>
        <begin position="73"/>
        <end position="167"/>
    </location>
</feature>
<dbReference type="InterPro" id="IPR002889">
    <property type="entry name" value="WSC_carb-bd"/>
</dbReference>
<proteinExistence type="predicted"/>
<dbReference type="Pfam" id="PF01822">
    <property type="entry name" value="WSC"/>
    <property type="match status" value="1"/>
</dbReference>
<name>A0ABN8NCF1_9CNID</name>
<feature type="signal peptide" evidence="1">
    <location>
        <begin position="1"/>
        <end position="19"/>
    </location>
</feature>
<evidence type="ECO:0000259" key="2">
    <source>
        <dbReference type="PROSITE" id="PS51212"/>
    </source>
</evidence>
<evidence type="ECO:0000256" key="1">
    <source>
        <dbReference type="SAM" id="SignalP"/>
    </source>
</evidence>
<gene>
    <name evidence="3" type="ORF">PEVE_00040822</name>
</gene>
<dbReference type="Proteomes" id="UP001159427">
    <property type="component" value="Unassembled WGS sequence"/>
</dbReference>
<protein>
    <recommendedName>
        <fullName evidence="2">WSC domain-containing protein</fullName>
    </recommendedName>
</protein>
<comment type="caution">
    <text evidence="3">The sequence shown here is derived from an EMBL/GenBank/DDBJ whole genome shotgun (WGS) entry which is preliminary data.</text>
</comment>
<evidence type="ECO:0000313" key="4">
    <source>
        <dbReference type="Proteomes" id="UP001159427"/>
    </source>
</evidence>
<accession>A0ABN8NCF1</accession>
<dbReference type="SMART" id="SM00321">
    <property type="entry name" value="WSC"/>
    <property type="match status" value="1"/>
</dbReference>